<organism evidence="1 2">
    <name type="scientific">Ohtaekwangia koreensis</name>
    <dbReference type="NCBI Taxonomy" id="688867"/>
    <lineage>
        <taxon>Bacteria</taxon>
        <taxon>Pseudomonadati</taxon>
        <taxon>Bacteroidota</taxon>
        <taxon>Cytophagia</taxon>
        <taxon>Cytophagales</taxon>
        <taxon>Fulvivirgaceae</taxon>
        <taxon>Ohtaekwangia</taxon>
    </lineage>
</organism>
<dbReference type="Proteomes" id="UP000190961">
    <property type="component" value="Unassembled WGS sequence"/>
</dbReference>
<name>A0A1T5MI29_9BACT</name>
<protein>
    <submittedName>
        <fullName evidence="1">Uncharacterized protein</fullName>
    </submittedName>
</protein>
<gene>
    <name evidence="1" type="ORF">SAMN05660236_5537</name>
</gene>
<proteinExistence type="predicted"/>
<evidence type="ECO:0000313" key="1">
    <source>
        <dbReference type="EMBL" id="SKC87887.1"/>
    </source>
</evidence>
<dbReference type="AlphaFoldDB" id="A0A1T5MI29"/>
<evidence type="ECO:0000313" key="2">
    <source>
        <dbReference type="Proteomes" id="UP000190961"/>
    </source>
</evidence>
<dbReference type="EMBL" id="FUZU01000004">
    <property type="protein sequence ID" value="SKC87887.1"/>
    <property type="molecule type" value="Genomic_DNA"/>
</dbReference>
<accession>A0A1T5MI29</accession>
<keyword evidence="2" id="KW-1185">Reference proteome</keyword>
<reference evidence="1 2" key="1">
    <citation type="submission" date="2017-02" db="EMBL/GenBank/DDBJ databases">
        <authorList>
            <person name="Peterson S.W."/>
        </authorList>
    </citation>
    <scope>NUCLEOTIDE SEQUENCE [LARGE SCALE GENOMIC DNA]</scope>
    <source>
        <strain evidence="1 2">DSM 25262</strain>
    </source>
</reference>
<sequence>MLDDESSHLNTELIKMKYDKANTTLLKEKASLEMDNDKDIYKR</sequence>